<dbReference type="KEGG" id="xla:121399791"/>
<dbReference type="GeneID" id="121399791"/>
<gene>
    <name evidence="3" type="primary">LOC121399791</name>
</gene>
<name>A0A8J1M6N8_XENLA</name>
<sequence length="88" mass="10317">MGNLWCQIVKSVSVRNRGFRKALLYFIHMMDHVTAKDSVLLYFHTLTGEHNHPHSEFPQKYILHHRCQVEEESESTLFCSPHVPLKGK</sequence>
<feature type="domain" description="CRAL-TRIO" evidence="1">
    <location>
        <begin position="20"/>
        <end position="82"/>
    </location>
</feature>
<keyword evidence="2" id="KW-1185">Reference proteome</keyword>
<dbReference type="RefSeq" id="XP_041437333.1">
    <property type="nucleotide sequence ID" value="XM_041581399.1"/>
</dbReference>
<dbReference type="Proteomes" id="UP000186698">
    <property type="component" value="Chromosome 2L"/>
</dbReference>
<organism evidence="2 3">
    <name type="scientific">Xenopus laevis</name>
    <name type="common">African clawed frog</name>
    <dbReference type="NCBI Taxonomy" id="8355"/>
    <lineage>
        <taxon>Eukaryota</taxon>
        <taxon>Metazoa</taxon>
        <taxon>Chordata</taxon>
        <taxon>Craniata</taxon>
        <taxon>Vertebrata</taxon>
        <taxon>Euteleostomi</taxon>
        <taxon>Amphibia</taxon>
        <taxon>Batrachia</taxon>
        <taxon>Anura</taxon>
        <taxon>Pipoidea</taxon>
        <taxon>Pipidae</taxon>
        <taxon>Xenopodinae</taxon>
        <taxon>Xenopus</taxon>
        <taxon>Xenopus</taxon>
    </lineage>
</organism>
<dbReference type="Pfam" id="PF13716">
    <property type="entry name" value="CRAL_TRIO_2"/>
    <property type="match status" value="1"/>
</dbReference>
<evidence type="ECO:0000313" key="2">
    <source>
        <dbReference type="Proteomes" id="UP000186698"/>
    </source>
</evidence>
<proteinExistence type="predicted"/>
<accession>A0A8J1M6N8</accession>
<protein>
    <submittedName>
        <fullName evidence="3">Ganglioside-induced differentiation-associated protein 2-like</fullName>
    </submittedName>
</protein>
<dbReference type="AlphaFoldDB" id="A0A8J1M6N8"/>
<evidence type="ECO:0000313" key="3">
    <source>
        <dbReference type="RefSeq" id="XP_041437333.1"/>
    </source>
</evidence>
<dbReference type="InterPro" id="IPR001251">
    <property type="entry name" value="CRAL-TRIO_dom"/>
</dbReference>
<reference evidence="3" key="1">
    <citation type="submission" date="2025-08" db="UniProtKB">
        <authorList>
            <consortium name="RefSeq"/>
        </authorList>
    </citation>
    <scope>IDENTIFICATION</scope>
    <source>
        <strain evidence="3">J_2021</strain>
        <tissue evidence="3">Erythrocytes</tissue>
    </source>
</reference>
<dbReference type="OrthoDB" id="365077at2759"/>
<evidence type="ECO:0000259" key="1">
    <source>
        <dbReference type="Pfam" id="PF13716"/>
    </source>
</evidence>